<comment type="caution">
    <text evidence="1">The sequence shown here is derived from an EMBL/GenBank/DDBJ whole genome shotgun (WGS) entry which is preliminary data.</text>
</comment>
<evidence type="ECO:0000313" key="2">
    <source>
        <dbReference type="Proteomes" id="UP000020865"/>
    </source>
</evidence>
<dbReference type="EMBL" id="JEWR01000343">
    <property type="protein sequence ID" value="EXB42585.1"/>
    <property type="molecule type" value="Genomic_DNA"/>
</dbReference>
<organism evidence="1 2">
    <name type="scientific">Acinetobacter baumannii 1462234</name>
    <dbReference type="NCBI Taxonomy" id="1310646"/>
    <lineage>
        <taxon>Bacteria</taxon>
        <taxon>Pseudomonadati</taxon>
        <taxon>Pseudomonadota</taxon>
        <taxon>Gammaproteobacteria</taxon>
        <taxon>Moraxellales</taxon>
        <taxon>Moraxellaceae</taxon>
        <taxon>Acinetobacter</taxon>
        <taxon>Acinetobacter calcoaceticus/baumannii complex</taxon>
    </lineage>
</organism>
<reference evidence="1 2" key="1">
    <citation type="submission" date="2014-02" db="EMBL/GenBank/DDBJ databases">
        <title>Comparative genomics and transcriptomics to identify genetic mechanisms underlying the emergence of carbapenem resistant Acinetobacter baumannii (CRAb).</title>
        <authorList>
            <person name="Harris A.D."/>
            <person name="Johnson K.J."/>
            <person name="George J."/>
            <person name="Shefchek K."/>
            <person name="Daugherty S.C."/>
            <person name="Parankush S."/>
            <person name="Sadzewicz L."/>
            <person name="Tallon L."/>
            <person name="Sengamalay N."/>
            <person name="Hazen T.H."/>
            <person name="Rasko D.A."/>
        </authorList>
    </citation>
    <scope>NUCLEOTIDE SEQUENCE [LARGE SCALE GENOMIC DNA]</scope>
    <source>
        <strain evidence="1 2">1462234</strain>
    </source>
</reference>
<name>A0A9P2UQN4_ACIBA</name>
<dbReference type="AlphaFoldDB" id="A0A9P2UQN4"/>
<evidence type="ECO:0000313" key="1">
    <source>
        <dbReference type="EMBL" id="EXB42585.1"/>
    </source>
</evidence>
<sequence length="36" mass="3783">MALPIITADQTLLVQAIIVYLYADPGLGKSSMGFTA</sequence>
<proteinExistence type="predicted"/>
<protein>
    <submittedName>
        <fullName evidence="1">Uncharacterized protein</fullName>
    </submittedName>
</protein>
<dbReference type="Proteomes" id="UP000020865">
    <property type="component" value="Unassembled WGS sequence"/>
</dbReference>
<accession>A0A9P2UQN4</accession>
<gene>
    <name evidence="1" type="ORF">J545_4561</name>
</gene>
<feature type="non-terminal residue" evidence="1">
    <location>
        <position position="36"/>
    </location>
</feature>